<protein>
    <recommendedName>
        <fullName evidence="11">Glycosyl transferase CAP10 domain-containing protein</fullName>
    </recommendedName>
</protein>
<dbReference type="InterPro" id="IPR014756">
    <property type="entry name" value="Ig_E-set"/>
</dbReference>
<organism evidence="12 13">
    <name type="scientific">Littorina saxatilis</name>
    <dbReference type="NCBI Taxonomy" id="31220"/>
    <lineage>
        <taxon>Eukaryota</taxon>
        <taxon>Metazoa</taxon>
        <taxon>Spiralia</taxon>
        <taxon>Lophotrochozoa</taxon>
        <taxon>Mollusca</taxon>
        <taxon>Gastropoda</taxon>
        <taxon>Caenogastropoda</taxon>
        <taxon>Littorinimorpha</taxon>
        <taxon>Littorinoidea</taxon>
        <taxon>Littorinidae</taxon>
        <taxon>Littorina</taxon>
    </lineage>
</organism>
<dbReference type="Proteomes" id="UP001374579">
    <property type="component" value="Unassembled WGS sequence"/>
</dbReference>
<comment type="similarity">
    <text evidence="2">Belongs to the KDELC family.</text>
</comment>
<sequence>MLKFHVKYAWQVLCKQTLVYVVCYTAFCSTLGDAAEVDPKQCLIWGPGLKSHFNLPVRYFYIQAVDVKGEKLTDSVGETAFQVTVTQAVGEERVRLRVDILDRHDGVYIVRLKPFSAPENILVSVKYGEEHVAESPYKVKGPVYQEKCYCPVANITRWYEELECPASYDQIDLDLSHFPIIDMDKVAPEAVSRFSNHGRHSLCHYKIIDNKVYRKTHGSIVDFKMFMDAILLSLVRKVRMPDVEFFVNLGDWPLEKRKPENGGIPILSWCGSDSTFDVVMPTYDITEATLEMLGRVSLDMFSVQANTGPKWADKSEVAFWRGRDSREERLKLAELSQKHPDMVDAALTFMFFFPKNEEKYGPTVKPVSFFDFFKSKYQLNIDGTVAAYRFPYLLAGDAVVLKQDSEYYEHFYKRLSPWRHYIPLKRDLSDIFDQIKWARNHDDEAHAIAQNAQQFARENLHPAEIFCYHVKLFEAVSKRLKKKPVVTEGFELLEHPTDSYDSLCECKRLKKKSSKKDEL</sequence>
<evidence type="ECO:0000256" key="1">
    <source>
        <dbReference type="ARBA" id="ARBA00004922"/>
    </source>
</evidence>
<dbReference type="SMART" id="SM00557">
    <property type="entry name" value="IG_FLMN"/>
    <property type="match status" value="1"/>
</dbReference>
<comment type="catalytic activity">
    <reaction evidence="9">
        <text>L-seryl-[EGF-like domain protein] + UDP-alpha-D-glucose = 3-O-(beta-D-glucosyl)-L-seryl-[EGF-like domain protein] + UDP + H(+)</text>
        <dbReference type="Rhea" id="RHEA:58116"/>
        <dbReference type="Rhea" id="RHEA-COMP:14610"/>
        <dbReference type="Rhea" id="RHEA-COMP:16010"/>
        <dbReference type="ChEBI" id="CHEBI:15378"/>
        <dbReference type="ChEBI" id="CHEBI:29999"/>
        <dbReference type="ChEBI" id="CHEBI:58223"/>
        <dbReference type="ChEBI" id="CHEBI:58885"/>
        <dbReference type="ChEBI" id="CHEBI:140576"/>
    </reaction>
</comment>
<dbReference type="InterPro" id="IPR001298">
    <property type="entry name" value="Filamin/ABP280_rpt"/>
</dbReference>
<comment type="pathway">
    <text evidence="1">Protein modification; protein glycosylation.</text>
</comment>
<dbReference type="SMART" id="SM00672">
    <property type="entry name" value="CAP10"/>
    <property type="match status" value="1"/>
</dbReference>
<keyword evidence="13" id="KW-1185">Reference proteome</keyword>
<dbReference type="Pfam" id="PF05686">
    <property type="entry name" value="Glyco_transf_90"/>
    <property type="match status" value="1"/>
</dbReference>
<evidence type="ECO:0000256" key="7">
    <source>
        <dbReference type="ARBA" id="ARBA00023180"/>
    </source>
</evidence>
<evidence type="ECO:0000256" key="8">
    <source>
        <dbReference type="ARBA" id="ARBA00047553"/>
    </source>
</evidence>
<evidence type="ECO:0000313" key="12">
    <source>
        <dbReference type="EMBL" id="KAK7115228.1"/>
    </source>
</evidence>
<evidence type="ECO:0000256" key="9">
    <source>
        <dbReference type="ARBA" id="ARBA00049246"/>
    </source>
</evidence>
<evidence type="ECO:0000259" key="11">
    <source>
        <dbReference type="SMART" id="SM00672"/>
    </source>
</evidence>
<comment type="catalytic activity">
    <reaction evidence="8">
        <text>L-seryl-[EGF-like domain protein] + UDP-alpha-D-xylose = 3-O-(beta-D-xylosyl)-L-seryl-[EGF-like domain protein] + UDP + H(+)</text>
        <dbReference type="Rhea" id="RHEA:62016"/>
        <dbReference type="Rhea" id="RHEA-COMP:16010"/>
        <dbReference type="Rhea" id="RHEA-COMP:16011"/>
        <dbReference type="ChEBI" id="CHEBI:15378"/>
        <dbReference type="ChEBI" id="CHEBI:29999"/>
        <dbReference type="ChEBI" id="CHEBI:57632"/>
        <dbReference type="ChEBI" id="CHEBI:58223"/>
        <dbReference type="ChEBI" id="CHEBI:132085"/>
    </reaction>
</comment>
<feature type="domain" description="Glycosyl transferase CAP10" evidence="11">
    <location>
        <begin position="239"/>
        <end position="483"/>
    </location>
</feature>
<evidence type="ECO:0000256" key="5">
    <source>
        <dbReference type="ARBA" id="ARBA00022729"/>
    </source>
</evidence>
<keyword evidence="5" id="KW-0732">Signal</keyword>
<dbReference type="InterPro" id="IPR013783">
    <property type="entry name" value="Ig-like_fold"/>
</dbReference>
<keyword evidence="4" id="KW-0808">Transferase</keyword>
<dbReference type="FunFam" id="2.60.40.10:FF:000419">
    <property type="entry name" value="KDEL (Lys-Asp-Glu-Leu) containing 1"/>
    <property type="match status" value="1"/>
</dbReference>
<keyword evidence="6" id="KW-0256">Endoplasmic reticulum</keyword>
<dbReference type="InterPro" id="IPR017868">
    <property type="entry name" value="Filamin/ABP280_repeat-like"/>
</dbReference>
<dbReference type="GO" id="GO:0046527">
    <property type="term" value="F:glucosyltransferase activity"/>
    <property type="evidence" value="ECO:0007669"/>
    <property type="project" value="TreeGrafter"/>
</dbReference>
<dbReference type="Gene3D" id="2.60.40.10">
    <property type="entry name" value="Immunoglobulins"/>
    <property type="match status" value="1"/>
</dbReference>
<reference evidence="12 13" key="1">
    <citation type="submission" date="2024-02" db="EMBL/GenBank/DDBJ databases">
        <title>Chromosome-scale genome assembly of the rough periwinkle Littorina saxatilis.</title>
        <authorList>
            <person name="De Jode A."/>
            <person name="Faria R."/>
            <person name="Formenti G."/>
            <person name="Sims Y."/>
            <person name="Smith T.P."/>
            <person name="Tracey A."/>
            <person name="Wood J.M.D."/>
            <person name="Zagrodzka Z.B."/>
            <person name="Johannesson K."/>
            <person name="Butlin R.K."/>
            <person name="Leder E.H."/>
        </authorList>
    </citation>
    <scope>NUCLEOTIDE SEQUENCE [LARGE SCALE GENOMIC DNA]</scope>
    <source>
        <strain evidence="12">Snail1</strain>
        <tissue evidence="12">Muscle</tissue>
    </source>
</reference>
<dbReference type="AlphaFoldDB" id="A0AAN9C1M8"/>
<dbReference type="InterPro" id="IPR051091">
    <property type="entry name" value="O-Glucosyltr/Glycosyltrsf_90"/>
</dbReference>
<evidence type="ECO:0000256" key="3">
    <source>
        <dbReference type="ARBA" id="ARBA00022676"/>
    </source>
</evidence>
<dbReference type="PROSITE" id="PS50194">
    <property type="entry name" value="FILAMIN_REPEAT"/>
    <property type="match status" value="1"/>
</dbReference>
<dbReference type="SUPFAM" id="SSF81296">
    <property type="entry name" value="E set domains"/>
    <property type="match status" value="1"/>
</dbReference>
<evidence type="ECO:0000256" key="2">
    <source>
        <dbReference type="ARBA" id="ARBA00006063"/>
    </source>
</evidence>
<dbReference type="PANTHER" id="PTHR12203:SF122">
    <property type="entry name" value="GLYCOSYL TRANSFERASE CAP10 DOMAIN-CONTAINING PROTEIN"/>
    <property type="match status" value="1"/>
</dbReference>
<feature type="repeat" description="Filamin" evidence="10">
    <location>
        <begin position="34"/>
        <end position="141"/>
    </location>
</feature>
<keyword evidence="7" id="KW-0325">Glycoprotein</keyword>
<name>A0AAN9C1M8_9CAEN</name>
<keyword evidence="3" id="KW-0328">Glycosyltransferase</keyword>
<evidence type="ECO:0000256" key="10">
    <source>
        <dbReference type="PROSITE-ProRule" id="PRU00087"/>
    </source>
</evidence>
<evidence type="ECO:0000256" key="4">
    <source>
        <dbReference type="ARBA" id="ARBA00022679"/>
    </source>
</evidence>
<comment type="caution">
    <text evidence="12">The sequence shown here is derived from an EMBL/GenBank/DDBJ whole genome shotgun (WGS) entry which is preliminary data.</text>
</comment>
<dbReference type="Pfam" id="PF00630">
    <property type="entry name" value="Filamin"/>
    <property type="match status" value="1"/>
</dbReference>
<evidence type="ECO:0000256" key="6">
    <source>
        <dbReference type="ARBA" id="ARBA00022824"/>
    </source>
</evidence>
<dbReference type="EMBL" id="JBAMIC010000001">
    <property type="protein sequence ID" value="KAK7115228.1"/>
    <property type="molecule type" value="Genomic_DNA"/>
</dbReference>
<accession>A0AAN9C1M8</accession>
<proteinExistence type="inferred from homology"/>
<gene>
    <name evidence="12" type="ORF">V1264_001141</name>
</gene>
<evidence type="ECO:0000313" key="13">
    <source>
        <dbReference type="Proteomes" id="UP001374579"/>
    </source>
</evidence>
<dbReference type="InterPro" id="IPR006598">
    <property type="entry name" value="CAP10"/>
</dbReference>
<dbReference type="GO" id="GO:0012505">
    <property type="term" value="C:endomembrane system"/>
    <property type="evidence" value="ECO:0007669"/>
    <property type="project" value="TreeGrafter"/>
</dbReference>
<dbReference type="PANTHER" id="PTHR12203">
    <property type="entry name" value="KDEL LYS-ASP-GLU-LEU CONTAINING - RELATED"/>
    <property type="match status" value="1"/>
</dbReference>